<comment type="catalytic activity">
    <reaction evidence="8">
        <text>L-isoleucine + 2-oxoglutarate = (S)-3-methyl-2-oxopentanoate + L-glutamate</text>
        <dbReference type="Rhea" id="RHEA:24801"/>
        <dbReference type="ChEBI" id="CHEBI:16810"/>
        <dbReference type="ChEBI" id="CHEBI:29985"/>
        <dbReference type="ChEBI" id="CHEBI:35146"/>
        <dbReference type="ChEBI" id="CHEBI:58045"/>
        <dbReference type="EC" id="2.6.1.42"/>
    </reaction>
</comment>
<dbReference type="GO" id="GO:0009099">
    <property type="term" value="P:L-valine biosynthetic process"/>
    <property type="evidence" value="ECO:0007669"/>
    <property type="project" value="TreeGrafter"/>
</dbReference>
<reference evidence="9 10" key="1">
    <citation type="journal article" date="2017" name="PLoS Biol.">
        <title>The sea cucumber genome provides insights into morphological evolution and visceral regeneration.</title>
        <authorList>
            <person name="Zhang X."/>
            <person name="Sun L."/>
            <person name="Yuan J."/>
            <person name="Sun Y."/>
            <person name="Gao Y."/>
            <person name="Zhang L."/>
            <person name="Li S."/>
            <person name="Dai H."/>
            <person name="Hamel J.F."/>
            <person name="Liu C."/>
            <person name="Yu Y."/>
            <person name="Liu S."/>
            <person name="Lin W."/>
            <person name="Guo K."/>
            <person name="Jin S."/>
            <person name="Xu P."/>
            <person name="Storey K.B."/>
            <person name="Huan P."/>
            <person name="Zhang T."/>
            <person name="Zhou Y."/>
            <person name="Zhang J."/>
            <person name="Lin C."/>
            <person name="Li X."/>
            <person name="Xing L."/>
            <person name="Huo D."/>
            <person name="Sun M."/>
            <person name="Wang L."/>
            <person name="Mercier A."/>
            <person name="Li F."/>
            <person name="Yang H."/>
            <person name="Xiang J."/>
        </authorList>
    </citation>
    <scope>NUCLEOTIDE SEQUENCE [LARGE SCALE GENOMIC DNA]</scope>
    <source>
        <strain evidence="9">Shaxun</strain>
        <tissue evidence="9">Muscle</tissue>
    </source>
</reference>
<dbReference type="EMBL" id="MRZV01000260">
    <property type="protein sequence ID" value="PIK54146.1"/>
    <property type="molecule type" value="Genomic_DNA"/>
</dbReference>
<evidence type="ECO:0000256" key="8">
    <source>
        <dbReference type="RuleBase" id="RU004517"/>
    </source>
</evidence>
<keyword evidence="8 9" id="KW-0808">Transferase</keyword>
<dbReference type="OrthoDB" id="1732691at2759"/>
<organism evidence="9 10">
    <name type="scientific">Stichopus japonicus</name>
    <name type="common">Sea cucumber</name>
    <dbReference type="NCBI Taxonomy" id="307972"/>
    <lineage>
        <taxon>Eukaryota</taxon>
        <taxon>Metazoa</taxon>
        <taxon>Echinodermata</taxon>
        <taxon>Eleutherozoa</taxon>
        <taxon>Echinozoa</taxon>
        <taxon>Holothuroidea</taxon>
        <taxon>Aspidochirotacea</taxon>
        <taxon>Aspidochirotida</taxon>
        <taxon>Stichopodidae</taxon>
        <taxon>Apostichopus</taxon>
    </lineage>
</organism>
<dbReference type="InterPro" id="IPR036038">
    <property type="entry name" value="Aminotransferase-like"/>
</dbReference>
<dbReference type="Gene3D" id="3.20.10.10">
    <property type="entry name" value="D-amino Acid Aminotransferase, subunit A, domain 2"/>
    <property type="match status" value="1"/>
</dbReference>
<gene>
    <name evidence="9" type="ORF">BSL78_08931</name>
</gene>
<comment type="cofactor">
    <cofactor evidence="1 7">
        <name>pyridoxal 5'-phosphate</name>
        <dbReference type="ChEBI" id="CHEBI:597326"/>
    </cofactor>
</comment>
<keyword evidence="10" id="KW-1185">Reference proteome</keyword>
<dbReference type="GO" id="GO:0005739">
    <property type="term" value="C:mitochondrion"/>
    <property type="evidence" value="ECO:0007669"/>
    <property type="project" value="TreeGrafter"/>
</dbReference>
<keyword evidence="4 7" id="KW-0663">Pyridoxal phosphate</keyword>
<dbReference type="InterPro" id="IPR001544">
    <property type="entry name" value="Aminotrans_IV"/>
</dbReference>
<dbReference type="STRING" id="307972.A0A2G8L1L8"/>
<evidence type="ECO:0000256" key="3">
    <source>
        <dbReference type="ARBA" id="ARBA00022605"/>
    </source>
</evidence>
<comment type="similarity">
    <text evidence="2 6">Belongs to the class-IV pyridoxal-phosphate-dependent aminotransferase family.</text>
</comment>
<dbReference type="InterPro" id="IPR043132">
    <property type="entry name" value="BCAT-like_C"/>
</dbReference>
<dbReference type="Proteomes" id="UP000230750">
    <property type="component" value="Unassembled WGS sequence"/>
</dbReference>
<protein>
    <recommendedName>
        <fullName evidence="8">Branched-chain-amino-acid aminotransferase</fullName>
        <ecNumber evidence="8">2.6.1.42</ecNumber>
    </recommendedName>
</protein>
<dbReference type="PANTHER" id="PTHR11825:SF44">
    <property type="entry name" value="BRANCHED-CHAIN-AMINO-ACID AMINOTRANSFERASE"/>
    <property type="match status" value="1"/>
</dbReference>
<evidence type="ECO:0000256" key="4">
    <source>
        <dbReference type="ARBA" id="ARBA00022898"/>
    </source>
</evidence>
<dbReference type="SUPFAM" id="SSF56752">
    <property type="entry name" value="D-aminoacid aminotransferase-like PLP-dependent enzymes"/>
    <property type="match status" value="1"/>
</dbReference>
<comment type="caution">
    <text evidence="9">The sequence shown here is derived from an EMBL/GenBank/DDBJ whole genome shotgun (WGS) entry which is preliminary data.</text>
</comment>
<evidence type="ECO:0000313" key="10">
    <source>
        <dbReference type="Proteomes" id="UP000230750"/>
    </source>
</evidence>
<dbReference type="PANTHER" id="PTHR11825">
    <property type="entry name" value="SUBGROUP IIII AMINOTRANSFERASE"/>
    <property type="match status" value="1"/>
</dbReference>
<evidence type="ECO:0000256" key="2">
    <source>
        <dbReference type="ARBA" id="ARBA00009320"/>
    </source>
</evidence>
<dbReference type="GO" id="GO:0009098">
    <property type="term" value="P:L-leucine biosynthetic process"/>
    <property type="evidence" value="ECO:0007669"/>
    <property type="project" value="TreeGrafter"/>
</dbReference>
<proteinExistence type="inferred from homology"/>
<sequence length="180" mass="20354">MILCSNYAPGIVPQMEAQKKGCQQILWLYGDDYKVTEAGTMNCFMFWENKQGEMELVTPDLDGTILPGVTRISILELVREWGELKVTERSFTMQELLEGLKENRVKEVFGAGTACVVCPVGQILFKGEMYEIPTMKDGAPLASRLLKTLNDIQYGRIKSPWAVDIEDLAEEEEGIRRKAR</sequence>
<dbReference type="AlphaFoldDB" id="A0A2G8L1L8"/>
<dbReference type="InterPro" id="IPR005786">
    <property type="entry name" value="B_amino_transII"/>
</dbReference>
<dbReference type="GO" id="GO:0004084">
    <property type="term" value="F:branched-chain-amino-acid transaminase activity"/>
    <property type="evidence" value="ECO:0007669"/>
    <property type="project" value="UniProtKB-EC"/>
</dbReference>
<keyword evidence="8 9" id="KW-0032">Aminotransferase</keyword>
<name>A0A2G8L1L8_STIJA</name>
<keyword evidence="5 8" id="KW-0100">Branched-chain amino acid biosynthesis</keyword>
<dbReference type="PROSITE" id="PS00770">
    <property type="entry name" value="AA_TRANSFER_CLASS_4"/>
    <property type="match status" value="1"/>
</dbReference>
<evidence type="ECO:0000256" key="6">
    <source>
        <dbReference type="RuleBase" id="RU004106"/>
    </source>
</evidence>
<dbReference type="Pfam" id="PF01063">
    <property type="entry name" value="Aminotran_4"/>
    <property type="match status" value="1"/>
</dbReference>
<dbReference type="EC" id="2.6.1.42" evidence="8"/>
<keyword evidence="3 8" id="KW-0028">Amino-acid biosynthesis</keyword>
<accession>A0A2G8L1L8</accession>
<evidence type="ECO:0000256" key="7">
    <source>
        <dbReference type="RuleBase" id="RU004516"/>
    </source>
</evidence>
<dbReference type="InterPro" id="IPR018300">
    <property type="entry name" value="Aminotrans_IV_CS"/>
</dbReference>
<comment type="catalytic activity">
    <reaction evidence="8">
        <text>L-valine + 2-oxoglutarate = 3-methyl-2-oxobutanoate + L-glutamate</text>
        <dbReference type="Rhea" id="RHEA:24813"/>
        <dbReference type="ChEBI" id="CHEBI:11851"/>
        <dbReference type="ChEBI" id="CHEBI:16810"/>
        <dbReference type="ChEBI" id="CHEBI:29985"/>
        <dbReference type="ChEBI" id="CHEBI:57762"/>
        <dbReference type="EC" id="2.6.1.42"/>
    </reaction>
</comment>
<evidence type="ECO:0000256" key="1">
    <source>
        <dbReference type="ARBA" id="ARBA00001933"/>
    </source>
</evidence>
<evidence type="ECO:0000313" key="9">
    <source>
        <dbReference type="EMBL" id="PIK54146.1"/>
    </source>
</evidence>
<evidence type="ECO:0000256" key="5">
    <source>
        <dbReference type="ARBA" id="ARBA00023304"/>
    </source>
</evidence>
<comment type="catalytic activity">
    <reaction evidence="8">
        <text>L-leucine + 2-oxoglutarate = 4-methyl-2-oxopentanoate + L-glutamate</text>
        <dbReference type="Rhea" id="RHEA:18321"/>
        <dbReference type="ChEBI" id="CHEBI:16810"/>
        <dbReference type="ChEBI" id="CHEBI:17865"/>
        <dbReference type="ChEBI" id="CHEBI:29985"/>
        <dbReference type="ChEBI" id="CHEBI:57427"/>
        <dbReference type="EC" id="2.6.1.42"/>
    </reaction>
</comment>